<sequence length="222" mass="24028">MLSLKAHPSTLPPGIDYRRLMRDHSDGRIPERLPLDWPRYLLAFTIVPLCWLGMQAVHELGHVLAAVLTGGEVARVVLHPLTISRTDLAANPSPLVTAWAGPLVGTVLPVILWIVGRPFAPQHAHLARFFAGFCLIANGAYLAAGSLSRIGDSGEILRQGGNVWTQWAFAIATVPLGFRLWHGLSPRFGFGEQPHPVPARTAVSCAVLLVVGTTLELLISPR</sequence>
<keyword evidence="1" id="KW-1133">Transmembrane helix</keyword>
<dbReference type="RefSeq" id="WP_197443988.1">
    <property type="nucleotide sequence ID" value="NZ_CP036275.1"/>
</dbReference>
<feature type="transmembrane region" description="Helical" evidence="1">
    <location>
        <begin position="95"/>
        <end position="114"/>
    </location>
</feature>
<evidence type="ECO:0008006" key="4">
    <source>
        <dbReference type="Google" id="ProtNLM"/>
    </source>
</evidence>
<keyword evidence="1" id="KW-0472">Membrane</keyword>
<evidence type="ECO:0000256" key="1">
    <source>
        <dbReference type="SAM" id="Phobius"/>
    </source>
</evidence>
<dbReference type="Proteomes" id="UP000320496">
    <property type="component" value="Chromosome"/>
</dbReference>
<evidence type="ECO:0000313" key="2">
    <source>
        <dbReference type="EMBL" id="QDU36038.1"/>
    </source>
</evidence>
<dbReference type="EMBL" id="CP036275">
    <property type="protein sequence ID" value="QDU36038.1"/>
    <property type="molecule type" value="Genomic_DNA"/>
</dbReference>
<keyword evidence="1" id="KW-0812">Transmembrane</keyword>
<evidence type="ECO:0000313" key="3">
    <source>
        <dbReference type="Proteomes" id="UP000320496"/>
    </source>
</evidence>
<accession>A0A517Z0N3</accession>
<protein>
    <recommendedName>
        <fullName evidence="4">Peptidase family M50</fullName>
    </recommendedName>
</protein>
<reference evidence="2 3" key="1">
    <citation type="submission" date="2019-02" db="EMBL/GenBank/DDBJ databases">
        <title>Deep-cultivation of Planctomycetes and their phenomic and genomic characterization uncovers novel biology.</title>
        <authorList>
            <person name="Wiegand S."/>
            <person name="Jogler M."/>
            <person name="Boedeker C."/>
            <person name="Pinto D."/>
            <person name="Vollmers J."/>
            <person name="Rivas-Marin E."/>
            <person name="Kohn T."/>
            <person name="Peeters S.H."/>
            <person name="Heuer A."/>
            <person name="Rast P."/>
            <person name="Oberbeckmann S."/>
            <person name="Bunk B."/>
            <person name="Jeske O."/>
            <person name="Meyerdierks A."/>
            <person name="Storesund J.E."/>
            <person name="Kallscheuer N."/>
            <person name="Luecker S."/>
            <person name="Lage O.M."/>
            <person name="Pohl T."/>
            <person name="Merkel B.J."/>
            <person name="Hornburger P."/>
            <person name="Mueller R.-W."/>
            <person name="Bruemmer F."/>
            <person name="Labrenz M."/>
            <person name="Spormann A.M."/>
            <person name="Op den Camp H."/>
            <person name="Overmann J."/>
            <person name="Amann R."/>
            <person name="Jetten M.S.M."/>
            <person name="Mascher T."/>
            <person name="Medema M.H."/>
            <person name="Devos D.P."/>
            <person name="Kaster A.-K."/>
            <person name="Ovreas L."/>
            <person name="Rohde M."/>
            <person name="Galperin M.Y."/>
            <person name="Jogler C."/>
        </authorList>
    </citation>
    <scope>NUCLEOTIDE SEQUENCE [LARGE SCALE GENOMIC DNA]</scope>
    <source>
        <strain evidence="2 3">Mal4</strain>
    </source>
</reference>
<dbReference type="AlphaFoldDB" id="A0A517Z0N3"/>
<feature type="transmembrane region" description="Helical" evidence="1">
    <location>
        <begin position="164"/>
        <end position="181"/>
    </location>
</feature>
<name>A0A517Z0N3_9PLAN</name>
<organism evidence="2 3">
    <name type="scientific">Maioricimonas rarisocia</name>
    <dbReference type="NCBI Taxonomy" id="2528026"/>
    <lineage>
        <taxon>Bacteria</taxon>
        <taxon>Pseudomonadati</taxon>
        <taxon>Planctomycetota</taxon>
        <taxon>Planctomycetia</taxon>
        <taxon>Planctomycetales</taxon>
        <taxon>Planctomycetaceae</taxon>
        <taxon>Maioricimonas</taxon>
    </lineage>
</organism>
<dbReference type="KEGG" id="mri:Mal4_03210"/>
<feature type="transmembrane region" description="Helical" evidence="1">
    <location>
        <begin position="201"/>
        <end position="219"/>
    </location>
</feature>
<proteinExistence type="predicted"/>
<dbReference type="Pfam" id="PF13398">
    <property type="entry name" value="Peptidase_M50B"/>
    <property type="match status" value="1"/>
</dbReference>
<dbReference type="InterPro" id="IPR049500">
    <property type="entry name" value="Peptidase_M50B-like"/>
</dbReference>
<feature type="transmembrane region" description="Helical" evidence="1">
    <location>
        <begin position="126"/>
        <end position="144"/>
    </location>
</feature>
<keyword evidence="3" id="KW-1185">Reference proteome</keyword>
<gene>
    <name evidence="2" type="ORF">Mal4_03210</name>
</gene>